<keyword evidence="3" id="KW-1185">Reference proteome</keyword>
<feature type="transmembrane region" description="Helical" evidence="1">
    <location>
        <begin position="12"/>
        <end position="35"/>
    </location>
</feature>
<accession>A0A9X5E4H3</accession>
<dbReference type="GO" id="GO:0015979">
    <property type="term" value="P:photosynthesis"/>
    <property type="evidence" value="ECO:0007669"/>
    <property type="project" value="InterPro"/>
</dbReference>
<evidence type="ECO:0000256" key="1">
    <source>
        <dbReference type="SAM" id="Phobius"/>
    </source>
</evidence>
<proteinExistence type="predicted"/>
<evidence type="ECO:0000313" key="3">
    <source>
        <dbReference type="Proteomes" id="UP000031532"/>
    </source>
</evidence>
<dbReference type="EMBL" id="JTJC03000002">
    <property type="protein sequence ID" value="NHC34748.1"/>
    <property type="molecule type" value="Genomic_DNA"/>
</dbReference>
<comment type="caution">
    <text evidence="2">The sequence shown here is derived from an EMBL/GenBank/DDBJ whole genome shotgun (WGS) entry which is preliminary data.</text>
</comment>
<dbReference type="Proteomes" id="UP000031532">
    <property type="component" value="Unassembled WGS sequence"/>
</dbReference>
<organism evidence="2 3">
    <name type="scientific">Scytonema millei VB511283</name>
    <dbReference type="NCBI Taxonomy" id="1245923"/>
    <lineage>
        <taxon>Bacteria</taxon>
        <taxon>Bacillati</taxon>
        <taxon>Cyanobacteriota</taxon>
        <taxon>Cyanophyceae</taxon>
        <taxon>Nostocales</taxon>
        <taxon>Scytonemataceae</taxon>
        <taxon>Scytonema</taxon>
    </lineage>
</organism>
<gene>
    <name evidence="2" type="ORF">QH73_0008760</name>
</gene>
<name>A0A9X5E4H3_9CYAN</name>
<keyword evidence="1" id="KW-0472">Membrane</keyword>
<protein>
    <submittedName>
        <fullName evidence="2">Photosystem I reaction center subunit IX</fullName>
    </submittedName>
</protein>
<reference evidence="2 3" key="1">
    <citation type="journal article" date="2015" name="Genome Announc.">
        <title>Draft Genome Sequence of the Terrestrial Cyanobacterium Scytonema millei VB511283, Isolated from Eastern India.</title>
        <authorList>
            <person name="Sen D."/>
            <person name="Chandrababunaidu M.M."/>
            <person name="Singh D."/>
            <person name="Sanghi N."/>
            <person name="Ghorai A."/>
            <person name="Mishra G.P."/>
            <person name="Madduluri M."/>
            <person name="Adhikary S.P."/>
            <person name="Tripathy S."/>
        </authorList>
    </citation>
    <scope>NUCLEOTIDE SEQUENCE [LARGE SCALE GENOMIC DNA]</scope>
    <source>
        <strain evidence="2 3">VB511283</strain>
    </source>
</reference>
<keyword evidence="1" id="KW-0812">Transmembrane</keyword>
<dbReference type="InterPro" id="IPR002615">
    <property type="entry name" value="PSI_PsaJ"/>
</dbReference>
<keyword evidence="1" id="KW-1133">Transmembrane helix</keyword>
<dbReference type="Gene3D" id="1.20.5.510">
    <property type="entry name" value="Single helix bin"/>
    <property type="match status" value="1"/>
</dbReference>
<dbReference type="AlphaFoldDB" id="A0A9X5E4H3"/>
<dbReference type="GO" id="GO:0009522">
    <property type="term" value="C:photosystem I"/>
    <property type="evidence" value="ECO:0007669"/>
    <property type="project" value="InterPro"/>
</dbReference>
<evidence type="ECO:0000313" key="2">
    <source>
        <dbReference type="EMBL" id="NHC34748.1"/>
    </source>
</evidence>
<dbReference type="Pfam" id="PF01701">
    <property type="entry name" value="PSI_PsaJ"/>
    <property type="match status" value="1"/>
</dbReference>
<dbReference type="OrthoDB" id="516829at2"/>
<sequence length="48" mass="5497">MAMQHVFKYLTLAPVMATFTMVALSVVLIMLQIWFPGLQYGTYFKPTP</sequence>